<evidence type="ECO:0000313" key="2">
    <source>
        <dbReference type="WBParaSite" id="PSAMB.scaffold319size56836.g4725.t1"/>
    </source>
</evidence>
<evidence type="ECO:0000313" key="1">
    <source>
        <dbReference type="Proteomes" id="UP000887566"/>
    </source>
</evidence>
<dbReference type="WBParaSite" id="PSAMB.scaffold319size56836.g4725.t1">
    <property type="protein sequence ID" value="PSAMB.scaffold319size56836.g4725.t1"/>
    <property type="gene ID" value="PSAMB.scaffold319size56836.g4725"/>
</dbReference>
<keyword evidence="1" id="KW-1185">Reference proteome</keyword>
<reference evidence="2" key="1">
    <citation type="submission" date="2022-11" db="UniProtKB">
        <authorList>
            <consortium name="WormBaseParasite"/>
        </authorList>
    </citation>
    <scope>IDENTIFICATION</scope>
</reference>
<sequence>MERSAASFPPSPIWCVFLIRAVCSDDDDRVCATAAINRAKDDECDGRGRLKQPIGSNICSSSARHYRPLSRRRYTVEKGRRLRRSDDRLELGSARYSL</sequence>
<accession>A0A914W5K9</accession>
<dbReference type="AlphaFoldDB" id="A0A914W5K9"/>
<organism evidence="1 2">
    <name type="scientific">Plectus sambesii</name>
    <dbReference type="NCBI Taxonomy" id="2011161"/>
    <lineage>
        <taxon>Eukaryota</taxon>
        <taxon>Metazoa</taxon>
        <taxon>Ecdysozoa</taxon>
        <taxon>Nematoda</taxon>
        <taxon>Chromadorea</taxon>
        <taxon>Plectida</taxon>
        <taxon>Plectina</taxon>
        <taxon>Plectoidea</taxon>
        <taxon>Plectidae</taxon>
        <taxon>Plectus</taxon>
    </lineage>
</organism>
<name>A0A914W5K9_9BILA</name>
<protein>
    <submittedName>
        <fullName evidence="2">Secreted protein</fullName>
    </submittedName>
</protein>
<proteinExistence type="predicted"/>
<dbReference type="Proteomes" id="UP000887566">
    <property type="component" value="Unplaced"/>
</dbReference>